<dbReference type="InterPro" id="IPR029060">
    <property type="entry name" value="PIN-like_dom_sf"/>
</dbReference>
<dbReference type="GO" id="GO:0039657">
    <property type="term" value="P:symbiont-mediated suppression of host gene expression"/>
    <property type="evidence" value="ECO:0007669"/>
    <property type="project" value="UniProtKB-KW"/>
</dbReference>
<evidence type="ECO:0000313" key="12">
    <source>
        <dbReference type="Proteomes" id="UP000297205"/>
    </source>
</evidence>
<dbReference type="GeneID" id="65099969"/>
<name>A0A286RUI6_9ALPH</name>
<comment type="subcellular location">
    <subcellularLocation>
        <location evidence="1">Virion</location>
    </subcellularLocation>
</comment>
<dbReference type="GO" id="GO:0003723">
    <property type="term" value="F:RNA binding"/>
    <property type="evidence" value="ECO:0007669"/>
    <property type="project" value="UniProtKB-KW"/>
</dbReference>
<keyword evidence="12" id="KW-1185">Reference proteome</keyword>
<feature type="compositionally biased region" description="Acidic residues" evidence="10">
    <location>
        <begin position="280"/>
        <end position="291"/>
    </location>
</feature>
<evidence type="ECO:0000256" key="7">
    <source>
        <dbReference type="ARBA" id="ARBA00022884"/>
    </source>
</evidence>
<accession>A0A286RUI6</accession>
<dbReference type="GO" id="GO:0039595">
    <property type="term" value="P:symbiont-mediated degradation of host mRNA"/>
    <property type="evidence" value="ECO:0007669"/>
    <property type="project" value="UniProtKB-KW"/>
</dbReference>
<organism evidence="11">
    <name type="scientific">Beluga whale alphaherpesvirus 1</name>
    <dbReference type="NCBI Taxonomy" id="1434720"/>
    <lineage>
        <taxon>Viruses</taxon>
        <taxon>Duplodnaviria</taxon>
        <taxon>Heunggongvirae</taxon>
        <taxon>Peploviricota</taxon>
        <taxon>Herviviricetes</taxon>
        <taxon>Herpesvirales</taxon>
        <taxon>Orthoherpesviridae</taxon>
        <taxon>Alphaherpesvirinae</taxon>
        <taxon>Varicellovirus</taxon>
        <taxon>Varicellovirus monodontidalpha1</taxon>
        <taxon>Monodontid alphaherpesvirus 1</taxon>
    </lineage>
</organism>
<evidence type="ECO:0000256" key="10">
    <source>
        <dbReference type="SAM" id="MobiDB-lite"/>
    </source>
</evidence>
<evidence type="ECO:0000256" key="3">
    <source>
        <dbReference type="ARBA" id="ARBA00018606"/>
    </source>
</evidence>
<keyword evidence="7" id="KW-0694">RNA-binding</keyword>
<reference evidence="11" key="1">
    <citation type="submission" date="2017-08" db="EMBL/GenBank/DDBJ databases">
        <title>Genome sequence of an alphaherpesvirus from a beluga whale (Delphinapterus leucas).</title>
        <authorList>
            <person name="Davison A.J."/>
            <person name="Nielsen O."/>
            <person name="Subramaniam K."/>
            <person name="Jacob J.M."/>
            <person name="Romero C.H."/>
            <person name="Burek-Huntington K.A."/>
            <person name="Waltzek T.B."/>
        </authorList>
    </citation>
    <scope>NUCLEOTIDE SEQUENCE [LARGE SCALE GENOMIC DNA]</scope>
    <source>
        <strain evidence="11">LN3131-1</strain>
    </source>
</reference>
<evidence type="ECO:0000256" key="1">
    <source>
        <dbReference type="ARBA" id="ARBA00004328"/>
    </source>
</evidence>
<comment type="similarity">
    <text evidence="2">Belongs to the herpesviridae VHS protein family.</text>
</comment>
<dbReference type="SUPFAM" id="SSF88723">
    <property type="entry name" value="PIN domain-like"/>
    <property type="match status" value="1"/>
</dbReference>
<evidence type="ECO:0000256" key="9">
    <source>
        <dbReference type="ARBA" id="ARBA00023247"/>
    </source>
</evidence>
<dbReference type="EMBL" id="MF678601">
    <property type="protein sequence ID" value="ASW27065.1"/>
    <property type="molecule type" value="Genomic_DNA"/>
</dbReference>
<keyword evidence="4" id="KW-1192">Host mRNA suppression by virus</keyword>
<dbReference type="Gene3D" id="3.40.50.1010">
    <property type="entry name" value="5'-nuclease"/>
    <property type="match status" value="1"/>
</dbReference>
<dbReference type="KEGG" id="vg:65099969"/>
<evidence type="ECO:0000256" key="2">
    <source>
        <dbReference type="ARBA" id="ARBA00009669"/>
    </source>
</evidence>
<evidence type="ECO:0000313" key="11">
    <source>
        <dbReference type="EMBL" id="ASW27065.1"/>
    </source>
</evidence>
<keyword evidence="5" id="KW-0945">Host-virus interaction</keyword>
<keyword evidence="6" id="KW-1132">Decay of host mRNAs by virus</keyword>
<proteinExistence type="inferred from homology"/>
<keyword evidence="8" id="KW-1190">Host gene expression shutoff by virus</keyword>
<keyword evidence="9" id="KW-1262">Eukaryotic host gene expression shutoff by virus</keyword>
<feature type="region of interest" description="Disordered" evidence="10">
    <location>
        <begin position="274"/>
        <end position="330"/>
    </location>
</feature>
<protein>
    <recommendedName>
        <fullName evidence="3">Virion host shutoff protein</fullName>
    </recommendedName>
</protein>
<evidence type="ECO:0000256" key="5">
    <source>
        <dbReference type="ARBA" id="ARBA00022581"/>
    </source>
</evidence>
<evidence type="ECO:0000256" key="8">
    <source>
        <dbReference type="ARBA" id="ARBA00022995"/>
    </source>
</evidence>
<evidence type="ECO:0000256" key="4">
    <source>
        <dbReference type="ARBA" id="ARBA00022557"/>
    </source>
</evidence>
<sequence length="457" mass="50799">MGLFKLLRYAYANRLVKRDVISTPPGVETPIAVDLWNVMYTLVERMSRDAAARMSAAEATTRSLFKLLRTLERRAYFPIFVSDRGIGGYGRITRGAKAIVNQTMAHLGGSGRVAPFLPEQGTDDEVLKTYEYPARDADATAPLCEASPLAAGAASPRAGPRLAHKLCVDLIRHLGYAYVDILNMEADDICANLFHTNTVAQIYTTDTDMILTGCDLILDVAPLFPPILRCRDVLASLGLPYSRFLASFVRCHTDLHAPPVLRSVQQVIRSLRLGRTPSSESEEEEDGEEADAPPVSHPWDPAPSDGAASPETGPWPRARDADDPRLTTTRATVERYSVRTKYASRYPPILQTCGDAVWFLPPTRTRGDVVEKKFVRHVISMISPLRQDGVSLLKRVPIYQDRLNPRGVHEALKQCMGGEDSERFAGSFWKPLTPPRSYHAVLTEYWDDARAYTEDGR</sequence>
<evidence type="ECO:0000256" key="6">
    <source>
        <dbReference type="ARBA" id="ARBA00022616"/>
    </source>
</evidence>
<gene>
    <name evidence="11" type="primary">UL41</name>
</gene>
<dbReference type="RefSeq" id="YP_010084949.1">
    <property type="nucleotide sequence ID" value="NC_055166.1"/>
</dbReference>
<dbReference type="Proteomes" id="UP000297205">
    <property type="component" value="Segment"/>
</dbReference>